<sequence>MITMKDFFLRPTFDSEEEAKLWEKLQKTVTHTKQFNQDFDHIVMHRDLFGTFFFYYLQEIRLRIIQILMEFTVVEWREPQPANEVLDRFGKPVKRREAEPDTEKELVIPEYGIRVKGWRERLPMECCGENFRNVNMLKLHYHAVHEKHYLFEANTCEVGRLLLFLSQKVEVNKFKRIVGIVFRISVYF</sequence>
<organism evidence="1">
    <name type="scientific">Culex tarsalis</name>
    <name type="common">Encephalitis mosquito</name>
    <dbReference type="NCBI Taxonomy" id="7177"/>
    <lineage>
        <taxon>Eukaryota</taxon>
        <taxon>Metazoa</taxon>
        <taxon>Ecdysozoa</taxon>
        <taxon>Arthropoda</taxon>
        <taxon>Hexapoda</taxon>
        <taxon>Insecta</taxon>
        <taxon>Pterygota</taxon>
        <taxon>Neoptera</taxon>
        <taxon>Endopterygota</taxon>
        <taxon>Diptera</taxon>
        <taxon>Nematocera</taxon>
        <taxon>Culicoidea</taxon>
        <taxon>Culicidae</taxon>
        <taxon>Culicinae</taxon>
        <taxon>Culicini</taxon>
        <taxon>Culex</taxon>
        <taxon>Culex</taxon>
    </lineage>
</organism>
<protein>
    <submittedName>
        <fullName evidence="1">Uncharacterized protein</fullName>
    </submittedName>
</protein>
<dbReference type="AlphaFoldDB" id="A0A1Q3FJ41"/>
<dbReference type="EMBL" id="GFDL01007394">
    <property type="protein sequence ID" value="JAV27651.1"/>
    <property type="molecule type" value="Transcribed_RNA"/>
</dbReference>
<evidence type="ECO:0000313" key="1">
    <source>
        <dbReference type="EMBL" id="JAV27651.1"/>
    </source>
</evidence>
<reference evidence="1" key="1">
    <citation type="submission" date="2017-01" db="EMBL/GenBank/DDBJ databases">
        <title>A deep insight into the sialotranscriptome of adult male and female Cluex tarsalis mosquitoes.</title>
        <authorList>
            <person name="Ribeiro J.M."/>
            <person name="Moreira F."/>
            <person name="Bernard K.A."/>
            <person name="Calvo E."/>
        </authorList>
    </citation>
    <scope>NUCLEOTIDE SEQUENCE</scope>
    <source>
        <strain evidence="1">Kern County</strain>
        <tissue evidence="1">Salivary glands</tissue>
    </source>
</reference>
<proteinExistence type="predicted"/>
<accession>A0A1Q3FJ41</accession>
<name>A0A1Q3FJ41_CULTA</name>